<dbReference type="InterPro" id="IPR005467">
    <property type="entry name" value="His_kinase_dom"/>
</dbReference>
<dbReference type="Gene3D" id="3.30.565.10">
    <property type="entry name" value="Histidine kinase-like ATPase, C-terminal domain"/>
    <property type="match status" value="1"/>
</dbReference>
<dbReference type="SUPFAM" id="SSF47384">
    <property type="entry name" value="Homodimeric domain of signal transducing histidine kinase"/>
    <property type="match status" value="1"/>
</dbReference>
<dbReference type="GO" id="GO:0000155">
    <property type="term" value="F:phosphorelay sensor kinase activity"/>
    <property type="evidence" value="ECO:0007669"/>
    <property type="project" value="InterPro"/>
</dbReference>
<dbReference type="Proteomes" id="UP000297839">
    <property type="component" value="Unassembled WGS sequence"/>
</dbReference>
<feature type="domain" description="Histidine kinase" evidence="8">
    <location>
        <begin position="439"/>
        <end position="657"/>
    </location>
</feature>
<dbReference type="PANTHER" id="PTHR43547">
    <property type="entry name" value="TWO-COMPONENT HISTIDINE KINASE"/>
    <property type="match status" value="1"/>
</dbReference>
<dbReference type="RefSeq" id="WP_135247635.1">
    <property type="nucleotide sequence ID" value="NZ_SMLK01000001.1"/>
</dbReference>
<proteinExistence type="predicted"/>
<dbReference type="SMART" id="SM00091">
    <property type="entry name" value="PAS"/>
    <property type="match status" value="2"/>
</dbReference>
<dbReference type="Gene3D" id="1.10.287.130">
    <property type="match status" value="1"/>
</dbReference>
<dbReference type="InterPro" id="IPR003594">
    <property type="entry name" value="HATPase_dom"/>
</dbReference>
<dbReference type="EMBL" id="SMLK01000001">
    <property type="protein sequence ID" value="TFZ07698.1"/>
    <property type="molecule type" value="Genomic_DNA"/>
</dbReference>
<dbReference type="Pfam" id="PF08448">
    <property type="entry name" value="PAS_4"/>
    <property type="match status" value="2"/>
</dbReference>
<dbReference type="InterPro" id="IPR001789">
    <property type="entry name" value="Sig_transdc_resp-reg_receiver"/>
</dbReference>
<dbReference type="Pfam" id="PF00072">
    <property type="entry name" value="Response_reg"/>
    <property type="match status" value="1"/>
</dbReference>
<accession>A0A4Z0CBA4</accession>
<evidence type="ECO:0000256" key="6">
    <source>
        <dbReference type="ARBA" id="ARBA00022777"/>
    </source>
</evidence>
<dbReference type="InterPro" id="IPR000700">
    <property type="entry name" value="PAS-assoc_C"/>
</dbReference>
<dbReference type="PROSITE" id="PS50113">
    <property type="entry name" value="PAC"/>
    <property type="match status" value="2"/>
</dbReference>
<dbReference type="SMART" id="SM00086">
    <property type="entry name" value="PAC"/>
    <property type="match status" value="3"/>
</dbReference>
<dbReference type="InterPro" id="IPR004358">
    <property type="entry name" value="Sig_transdc_His_kin-like_C"/>
</dbReference>
<dbReference type="InterPro" id="IPR013656">
    <property type="entry name" value="PAS_4"/>
</dbReference>
<dbReference type="NCBIfam" id="TIGR00229">
    <property type="entry name" value="sensory_box"/>
    <property type="match status" value="1"/>
</dbReference>
<protein>
    <recommendedName>
        <fullName evidence="3">histidine kinase</fullName>
        <ecNumber evidence="3">2.7.13.3</ecNumber>
    </recommendedName>
</protein>
<dbReference type="InterPro" id="IPR035965">
    <property type="entry name" value="PAS-like_dom_sf"/>
</dbReference>
<dbReference type="InterPro" id="IPR036097">
    <property type="entry name" value="HisK_dim/P_sf"/>
</dbReference>
<dbReference type="EC" id="2.7.13.3" evidence="3"/>
<feature type="modified residue" description="4-aspartylphosphate" evidence="7">
    <location>
        <position position="726"/>
    </location>
</feature>
<dbReference type="InterPro" id="IPR001610">
    <property type="entry name" value="PAC"/>
</dbReference>
<feature type="domain" description="PAC" evidence="10">
    <location>
        <begin position="121"/>
        <end position="174"/>
    </location>
</feature>
<dbReference type="CDD" id="cd00130">
    <property type="entry name" value="PAS"/>
    <property type="match status" value="1"/>
</dbReference>
<dbReference type="GO" id="GO:0005886">
    <property type="term" value="C:plasma membrane"/>
    <property type="evidence" value="ECO:0007669"/>
    <property type="project" value="UniProtKB-SubCell"/>
</dbReference>
<evidence type="ECO:0000256" key="1">
    <source>
        <dbReference type="ARBA" id="ARBA00000085"/>
    </source>
</evidence>
<dbReference type="InterPro" id="IPR013655">
    <property type="entry name" value="PAS_fold_3"/>
</dbReference>
<feature type="domain" description="Response regulatory" evidence="9">
    <location>
        <begin position="677"/>
        <end position="793"/>
    </location>
</feature>
<dbReference type="PANTHER" id="PTHR43547:SF2">
    <property type="entry name" value="HYBRID SIGNAL TRANSDUCTION HISTIDINE KINASE C"/>
    <property type="match status" value="1"/>
</dbReference>
<organism evidence="11 12">
    <name type="scientific">Ramlibacter humi</name>
    <dbReference type="NCBI Taxonomy" id="2530451"/>
    <lineage>
        <taxon>Bacteria</taxon>
        <taxon>Pseudomonadati</taxon>
        <taxon>Pseudomonadota</taxon>
        <taxon>Betaproteobacteria</taxon>
        <taxon>Burkholderiales</taxon>
        <taxon>Comamonadaceae</taxon>
        <taxon>Ramlibacter</taxon>
    </lineage>
</organism>
<evidence type="ECO:0000313" key="12">
    <source>
        <dbReference type="Proteomes" id="UP000297839"/>
    </source>
</evidence>
<evidence type="ECO:0000256" key="5">
    <source>
        <dbReference type="ARBA" id="ARBA00022679"/>
    </source>
</evidence>
<evidence type="ECO:0000259" key="9">
    <source>
        <dbReference type="PROSITE" id="PS50110"/>
    </source>
</evidence>
<dbReference type="PROSITE" id="PS50110">
    <property type="entry name" value="RESPONSE_REGULATORY"/>
    <property type="match status" value="1"/>
</dbReference>
<dbReference type="Pfam" id="PF02518">
    <property type="entry name" value="HATPase_c"/>
    <property type="match status" value="1"/>
</dbReference>
<keyword evidence="12" id="KW-1185">Reference proteome</keyword>
<dbReference type="SUPFAM" id="SSF55785">
    <property type="entry name" value="PYP-like sensor domain (PAS domain)"/>
    <property type="match status" value="2"/>
</dbReference>
<dbReference type="InterPro" id="IPR000014">
    <property type="entry name" value="PAS"/>
</dbReference>
<feature type="domain" description="PAC" evidence="10">
    <location>
        <begin position="376"/>
        <end position="428"/>
    </location>
</feature>
<keyword evidence="4 7" id="KW-0597">Phosphoprotein</keyword>
<dbReference type="SUPFAM" id="SSF52172">
    <property type="entry name" value="CheY-like"/>
    <property type="match status" value="1"/>
</dbReference>
<dbReference type="Gene3D" id="3.40.50.2300">
    <property type="match status" value="1"/>
</dbReference>
<gene>
    <name evidence="11" type="ORF">EZ216_00600</name>
</gene>
<dbReference type="InterPro" id="IPR036890">
    <property type="entry name" value="HATPase_C_sf"/>
</dbReference>
<dbReference type="SMART" id="SM00388">
    <property type="entry name" value="HisKA"/>
    <property type="match status" value="1"/>
</dbReference>
<dbReference type="CDD" id="cd17580">
    <property type="entry name" value="REC_2_DhkD-like"/>
    <property type="match status" value="1"/>
</dbReference>
<dbReference type="InterPro" id="IPR003661">
    <property type="entry name" value="HisK_dim/P_dom"/>
</dbReference>
<dbReference type="OrthoDB" id="8552871at2"/>
<evidence type="ECO:0000256" key="7">
    <source>
        <dbReference type="PROSITE-ProRule" id="PRU00169"/>
    </source>
</evidence>
<dbReference type="CDD" id="cd00082">
    <property type="entry name" value="HisKA"/>
    <property type="match status" value="1"/>
</dbReference>
<dbReference type="AlphaFoldDB" id="A0A4Z0CBA4"/>
<dbReference type="Gene3D" id="3.30.450.20">
    <property type="entry name" value="PAS domain"/>
    <property type="match status" value="3"/>
</dbReference>
<name>A0A4Z0CBA4_9BURK</name>
<evidence type="ECO:0000256" key="3">
    <source>
        <dbReference type="ARBA" id="ARBA00012438"/>
    </source>
</evidence>
<dbReference type="Pfam" id="PF08447">
    <property type="entry name" value="PAS_3"/>
    <property type="match status" value="1"/>
</dbReference>
<evidence type="ECO:0000313" key="11">
    <source>
        <dbReference type="EMBL" id="TFZ07698.1"/>
    </source>
</evidence>
<dbReference type="CDD" id="cd00075">
    <property type="entry name" value="HATPase"/>
    <property type="match status" value="1"/>
</dbReference>
<evidence type="ECO:0000256" key="4">
    <source>
        <dbReference type="ARBA" id="ARBA00022553"/>
    </source>
</evidence>
<keyword evidence="5" id="KW-0808">Transferase</keyword>
<dbReference type="InterPro" id="IPR011006">
    <property type="entry name" value="CheY-like_superfamily"/>
</dbReference>
<dbReference type="SMART" id="SM00448">
    <property type="entry name" value="REC"/>
    <property type="match status" value="1"/>
</dbReference>
<dbReference type="SUPFAM" id="SSF55874">
    <property type="entry name" value="ATPase domain of HSP90 chaperone/DNA topoisomerase II/histidine kinase"/>
    <property type="match status" value="1"/>
</dbReference>
<dbReference type="SMART" id="SM00387">
    <property type="entry name" value="HATPase_c"/>
    <property type="match status" value="1"/>
</dbReference>
<comment type="caution">
    <text evidence="11">The sequence shown here is derived from an EMBL/GenBank/DDBJ whole genome shotgun (WGS) entry which is preliminary data.</text>
</comment>
<dbReference type="FunFam" id="3.30.565.10:FF:000006">
    <property type="entry name" value="Sensor histidine kinase WalK"/>
    <property type="match status" value="1"/>
</dbReference>
<comment type="subcellular location">
    <subcellularLocation>
        <location evidence="2">Cell inner membrane</location>
        <topology evidence="2">Multi-pass membrane protein</topology>
    </subcellularLocation>
</comment>
<evidence type="ECO:0000259" key="8">
    <source>
        <dbReference type="PROSITE" id="PS50109"/>
    </source>
</evidence>
<dbReference type="PRINTS" id="PR00344">
    <property type="entry name" value="BCTRLSENSOR"/>
</dbReference>
<sequence>MSPPSSSTDSETGRPAFLRGGGELAGLIARYPWSSTGMGPIDGWPAHVRHTVALMLRSDVPMVALFGEPGYMIYNDAYSGFAGGRHPQLLGSPVREGWPEVADFNDNVMRVGLAGGTLSYKDQELSLNRQGTLEQAWMDLDYSPVLDGEGRPAAVLAIVVETTEKVRALRRLAGERERLHQMFEQAPGFMCVLRGPDHVFEFANAAYRQLFGRELLGYGVREAFPELEGQGFFERLDEVYGTGKPWRAEAMPALLARPGGARELKFLTYVYQPLFDEAGRVDGIFCEGSDATQVMLANAELQRTQSWLQEGLEAARMVAFEWDYASGQVRYSPNAAQVLGYAGGDPETGFSSIHPDDVAKLRDEIGRARETLGDFQRVHRRVRRDTGALMWTDTRGRAFPGPDGRPALMRGVVIDVTDRVRSEQALREANRRKDEFLAMLAHELRNPLAPIATGSALLARAPGNAETARRTSEMIARQVRHMSELMDDLLDVSRVTRGLIQIEHAPVDLNGVVQDALEQARPLMEARHHRVDVDVPPAAVVVDGDRTRLVQVLVNLLTNAAKYTAPEGEVRVTLSREGSRARIEVGDNGTGIEPALLPHVFDLFTQGERTPDRTQGGLGIGLALVKAIVELHGGEAEAHSQGKGRGSRFGIVLPALAVGETSGATAPAAARGAAPLFILLTDDNADAAESLSSLLRLDGHEVEVCYDGRQALAAIGRRVPDVCVLDVGLPDITGLELARRIRARPELDGTLLVALTGYGQPQDRAATAHAGFDHHLVKPVEPQALDAILAAYAATHPREVAAK</sequence>
<dbReference type="Pfam" id="PF00512">
    <property type="entry name" value="HisKA"/>
    <property type="match status" value="1"/>
</dbReference>
<keyword evidence="6" id="KW-0418">Kinase</keyword>
<evidence type="ECO:0000259" key="10">
    <source>
        <dbReference type="PROSITE" id="PS50113"/>
    </source>
</evidence>
<comment type="catalytic activity">
    <reaction evidence="1">
        <text>ATP + protein L-histidine = ADP + protein N-phospho-L-histidine.</text>
        <dbReference type="EC" id="2.7.13.3"/>
    </reaction>
</comment>
<reference evidence="11 12" key="1">
    <citation type="submission" date="2019-03" db="EMBL/GenBank/DDBJ databases">
        <title>Ramlibacter sp. 18x22-1, whole genome shotgun sequence.</title>
        <authorList>
            <person name="Zhang X."/>
            <person name="Feng G."/>
            <person name="Zhu H."/>
        </authorList>
    </citation>
    <scope>NUCLEOTIDE SEQUENCE [LARGE SCALE GENOMIC DNA]</scope>
    <source>
        <strain evidence="11 12">18x22-1</strain>
    </source>
</reference>
<evidence type="ECO:0000256" key="2">
    <source>
        <dbReference type="ARBA" id="ARBA00004429"/>
    </source>
</evidence>
<dbReference type="PROSITE" id="PS50109">
    <property type="entry name" value="HIS_KIN"/>
    <property type="match status" value="1"/>
</dbReference>